<gene>
    <name evidence="1" type="ORF">ACPOL_1004</name>
</gene>
<keyword evidence="2" id="KW-1185">Reference proteome</keyword>
<dbReference type="Proteomes" id="UP000253606">
    <property type="component" value="Chromosome"/>
</dbReference>
<dbReference type="KEGG" id="abas:ACPOL_1004"/>
<dbReference type="AlphaFoldDB" id="A0A2Z5FVG7"/>
<protein>
    <submittedName>
        <fullName evidence="1">Uncharacterized protein</fullName>
    </submittedName>
</protein>
<proteinExistence type="predicted"/>
<dbReference type="EMBL" id="CP030840">
    <property type="protein sequence ID" value="AXC10355.1"/>
    <property type="molecule type" value="Genomic_DNA"/>
</dbReference>
<evidence type="ECO:0000313" key="2">
    <source>
        <dbReference type="Proteomes" id="UP000253606"/>
    </source>
</evidence>
<evidence type="ECO:0000313" key="1">
    <source>
        <dbReference type="EMBL" id="AXC10355.1"/>
    </source>
</evidence>
<name>A0A2Z5FVG7_9BACT</name>
<sequence length="73" mass="8558">MLPNFSEEIRREVRLMTAHTLRTEVTLTPHHTNGDMSSLQLEQENSRLRLMIAELLIKNQSLRWKLQGGKMEV</sequence>
<accession>A0A2Z5FVG7</accession>
<reference evidence="1 2" key="1">
    <citation type="journal article" date="2018" name="Front. Microbiol.">
        <title>Hydrolytic Capabilities as a Key to Environmental Success: Chitinolytic and Cellulolytic Acidobacteria From Acidic Sub-arctic Soils and Boreal Peatlands.</title>
        <authorList>
            <person name="Belova S.E."/>
            <person name="Ravin N.V."/>
            <person name="Pankratov T.A."/>
            <person name="Rakitin A.L."/>
            <person name="Ivanova A.A."/>
            <person name="Beletsky A.V."/>
            <person name="Mardanov A.V."/>
            <person name="Sinninghe Damste J.S."/>
            <person name="Dedysh S.N."/>
        </authorList>
    </citation>
    <scope>NUCLEOTIDE SEQUENCE [LARGE SCALE GENOMIC DNA]</scope>
    <source>
        <strain evidence="1 2">SBC82</strain>
    </source>
</reference>
<organism evidence="1 2">
    <name type="scientific">Acidisarcina polymorpha</name>
    <dbReference type="NCBI Taxonomy" id="2211140"/>
    <lineage>
        <taxon>Bacteria</taxon>
        <taxon>Pseudomonadati</taxon>
        <taxon>Acidobacteriota</taxon>
        <taxon>Terriglobia</taxon>
        <taxon>Terriglobales</taxon>
        <taxon>Acidobacteriaceae</taxon>
        <taxon>Acidisarcina</taxon>
    </lineage>
</organism>